<accession>A0A813I567</accession>
<feature type="compositionally biased region" description="Low complexity" evidence="1">
    <location>
        <begin position="11"/>
        <end position="23"/>
    </location>
</feature>
<evidence type="ECO:0000313" key="2">
    <source>
        <dbReference type="EMBL" id="CAE8645198.1"/>
    </source>
</evidence>
<evidence type="ECO:0000313" key="3">
    <source>
        <dbReference type="Proteomes" id="UP000626109"/>
    </source>
</evidence>
<feature type="region of interest" description="Disordered" evidence="1">
    <location>
        <begin position="1"/>
        <end position="29"/>
    </location>
</feature>
<evidence type="ECO:0000256" key="1">
    <source>
        <dbReference type="SAM" id="MobiDB-lite"/>
    </source>
</evidence>
<sequence length="382" mass="39097">MTSVNSVGSLQTTTPTQPSTPATFLMTPRLSTQPSMPTTFLMTPRLSMTQTSTPTTFFLMMTPRLSLPQPAEPTTFLMTHRLKAKVNSYVEQTYVEQTHETAAGLKQKPCKAAEPVTSRVLKVLDGVREKRALAMGYATSAKSSAGKGYERLRSQGVKVWTKEVVQAGTEVAKQTLNYGRSTATATYSRALTSAIGLVDSTSESARVTAAAAVDRANRTAQLAKAKTAELHSTAKAVAKDGKFQATAAGAAGGAAALGVSGGAAGLTAGAAIGAAVGIVPALFTFGLSIPIGAAIGGGTGLVVGTVVGTTTGAVGGGAVGFGVYSKRDKIRAGTQSTFAKVNSTSDFVKGKAYDFTGYMKGKVSEVRTRLSGSGTGGIEASD</sequence>
<dbReference type="AlphaFoldDB" id="A0A813I567"/>
<reference evidence="2" key="1">
    <citation type="submission" date="2021-02" db="EMBL/GenBank/DDBJ databases">
        <authorList>
            <person name="Dougan E. K."/>
            <person name="Rhodes N."/>
            <person name="Thang M."/>
            <person name="Chan C."/>
        </authorList>
    </citation>
    <scope>NUCLEOTIDE SEQUENCE</scope>
</reference>
<comment type="caution">
    <text evidence="2">The sequence shown here is derived from an EMBL/GenBank/DDBJ whole genome shotgun (WGS) entry which is preliminary data.</text>
</comment>
<organism evidence="2 3">
    <name type="scientific">Polarella glacialis</name>
    <name type="common">Dinoflagellate</name>
    <dbReference type="NCBI Taxonomy" id="89957"/>
    <lineage>
        <taxon>Eukaryota</taxon>
        <taxon>Sar</taxon>
        <taxon>Alveolata</taxon>
        <taxon>Dinophyceae</taxon>
        <taxon>Suessiales</taxon>
        <taxon>Suessiaceae</taxon>
        <taxon>Polarella</taxon>
    </lineage>
</organism>
<dbReference type="Proteomes" id="UP000626109">
    <property type="component" value="Unassembled WGS sequence"/>
</dbReference>
<protein>
    <submittedName>
        <fullName evidence="2">Uncharacterized protein</fullName>
    </submittedName>
</protein>
<gene>
    <name evidence="2" type="ORF">PGLA2088_LOCUS3702</name>
</gene>
<feature type="compositionally biased region" description="Polar residues" evidence="1">
    <location>
        <begin position="1"/>
        <end position="10"/>
    </location>
</feature>
<dbReference type="EMBL" id="CAJNNW010003241">
    <property type="protein sequence ID" value="CAE8645198.1"/>
    <property type="molecule type" value="Genomic_DNA"/>
</dbReference>
<proteinExistence type="predicted"/>
<name>A0A813I567_POLGL</name>